<dbReference type="InterPro" id="IPR036047">
    <property type="entry name" value="F-box-like_dom_sf"/>
</dbReference>
<dbReference type="EMBL" id="CAJVPZ010000813">
    <property type="protein sequence ID" value="CAG8476733.1"/>
    <property type="molecule type" value="Genomic_DNA"/>
</dbReference>
<evidence type="ECO:0000259" key="1">
    <source>
        <dbReference type="Pfam" id="PF12937"/>
    </source>
</evidence>
<dbReference type="Pfam" id="PF12937">
    <property type="entry name" value="F-box-like"/>
    <property type="match status" value="1"/>
</dbReference>
<comment type="caution">
    <text evidence="2">The sequence shown here is derived from an EMBL/GenBank/DDBJ whole genome shotgun (WGS) entry which is preliminary data.</text>
</comment>
<dbReference type="SUPFAM" id="SSF81383">
    <property type="entry name" value="F-box domain"/>
    <property type="match status" value="1"/>
</dbReference>
<dbReference type="InterPro" id="IPR001810">
    <property type="entry name" value="F-box_dom"/>
</dbReference>
<proteinExistence type="predicted"/>
<reference evidence="2" key="1">
    <citation type="submission" date="2021-06" db="EMBL/GenBank/DDBJ databases">
        <authorList>
            <person name="Kallberg Y."/>
            <person name="Tangrot J."/>
            <person name="Rosling A."/>
        </authorList>
    </citation>
    <scope>NUCLEOTIDE SEQUENCE</scope>
    <source>
        <strain evidence="2">IN212</strain>
    </source>
</reference>
<feature type="domain" description="F-box" evidence="1">
    <location>
        <begin position="46"/>
        <end position="88"/>
    </location>
</feature>
<dbReference type="AlphaFoldDB" id="A0A9N8W4A4"/>
<name>A0A9N8W4A4_9GLOM</name>
<evidence type="ECO:0000313" key="2">
    <source>
        <dbReference type="EMBL" id="CAG8476733.1"/>
    </source>
</evidence>
<evidence type="ECO:0000313" key="3">
    <source>
        <dbReference type="Proteomes" id="UP000789396"/>
    </source>
</evidence>
<dbReference type="Proteomes" id="UP000789396">
    <property type="component" value="Unassembled WGS sequence"/>
</dbReference>
<accession>A0A9N8W4A4</accession>
<protein>
    <submittedName>
        <fullName evidence="2">9766_t:CDS:1</fullName>
    </submittedName>
</protein>
<dbReference type="OrthoDB" id="2360970at2759"/>
<sequence>MCLEYGKPSQCIKRKLTRDFKDRRHKTSRSSTPELRGYSSGKYQLTLPADCLIEIFSHLKDDHKLLQSCVLVNRLWSRSSVPILWVRPLKDSTLLSIIDVYMSYLTDLERIHLVDNGISVTNRRQNPIFDYVSFLRHVSMGSLYTIVLKWTDRTQTFLSTNSKW</sequence>
<keyword evidence="3" id="KW-1185">Reference proteome</keyword>
<organism evidence="2 3">
    <name type="scientific">Racocetra fulgida</name>
    <dbReference type="NCBI Taxonomy" id="60492"/>
    <lineage>
        <taxon>Eukaryota</taxon>
        <taxon>Fungi</taxon>
        <taxon>Fungi incertae sedis</taxon>
        <taxon>Mucoromycota</taxon>
        <taxon>Glomeromycotina</taxon>
        <taxon>Glomeromycetes</taxon>
        <taxon>Diversisporales</taxon>
        <taxon>Gigasporaceae</taxon>
        <taxon>Racocetra</taxon>
    </lineage>
</organism>
<gene>
    <name evidence="2" type="ORF">RFULGI_LOCUS1354</name>
</gene>